<accession>A0A2P2L4A0</accession>
<organism evidence="1">
    <name type="scientific">Rhizophora mucronata</name>
    <name type="common">Asiatic mangrove</name>
    <dbReference type="NCBI Taxonomy" id="61149"/>
    <lineage>
        <taxon>Eukaryota</taxon>
        <taxon>Viridiplantae</taxon>
        <taxon>Streptophyta</taxon>
        <taxon>Embryophyta</taxon>
        <taxon>Tracheophyta</taxon>
        <taxon>Spermatophyta</taxon>
        <taxon>Magnoliopsida</taxon>
        <taxon>eudicotyledons</taxon>
        <taxon>Gunneridae</taxon>
        <taxon>Pentapetalae</taxon>
        <taxon>rosids</taxon>
        <taxon>fabids</taxon>
        <taxon>Malpighiales</taxon>
        <taxon>Rhizophoraceae</taxon>
        <taxon>Rhizophora</taxon>
    </lineage>
</organism>
<dbReference type="AlphaFoldDB" id="A0A2P2L4A0"/>
<evidence type="ECO:0000313" key="1">
    <source>
        <dbReference type="EMBL" id="MBX12814.1"/>
    </source>
</evidence>
<protein>
    <submittedName>
        <fullName evidence="1">Uncharacterized protein LOC105132278 isoform X2</fullName>
    </submittedName>
</protein>
<name>A0A2P2L4A0_RHIMU</name>
<reference evidence="1" key="1">
    <citation type="submission" date="2018-02" db="EMBL/GenBank/DDBJ databases">
        <title>Rhizophora mucronata_Transcriptome.</title>
        <authorList>
            <person name="Meera S.P."/>
            <person name="Sreeshan A."/>
            <person name="Augustine A."/>
        </authorList>
    </citation>
    <scope>NUCLEOTIDE SEQUENCE</scope>
    <source>
        <tissue evidence="1">Leaf</tissue>
    </source>
</reference>
<sequence>MQSQAPAEFEACRALAQKQKAGYLIITSA</sequence>
<dbReference type="EMBL" id="GGEC01032330">
    <property type="protein sequence ID" value="MBX12814.1"/>
    <property type="molecule type" value="Transcribed_RNA"/>
</dbReference>
<proteinExistence type="predicted"/>